<organism evidence="3 5">
    <name type="scientific">Halosegnis rubeus</name>
    <dbReference type="NCBI Taxonomy" id="2212850"/>
    <lineage>
        <taxon>Archaea</taxon>
        <taxon>Methanobacteriati</taxon>
        <taxon>Methanobacteriota</taxon>
        <taxon>Stenosarchaea group</taxon>
        <taxon>Halobacteria</taxon>
        <taxon>Halobacteriales</taxon>
        <taxon>Natronomonadaceae</taxon>
        <taxon>Halosegnis</taxon>
    </lineage>
</organism>
<feature type="region of interest" description="Disordered" evidence="1">
    <location>
        <begin position="72"/>
        <end position="92"/>
    </location>
</feature>
<dbReference type="Proteomes" id="UP000326207">
    <property type="component" value="Unassembled WGS sequence"/>
</dbReference>
<evidence type="ECO:0000313" key="2">
    <source>
        <dbReference type="EMBL" id="KAB7513347.1"/>
    </source>
</evidence>
<feature type="compositionally biased region" description="Polar residues" evidence="1">
    <location>
        <begin position="1"/>
        <end position="10"/>
    </location>
</feature>
<feature type="compositionally biased region" description="Polar residues" evidence="1">
    <location>
        <begin position="77"/>
        <end position="92"/>
    </location>
</feature>
<reference evidence="5 6" key="1">
    <citation type="submission" date="2019-10" db="EMBL/GenBank/DDBJ databases">
        <title>Unraveling microbial dark matter from salterns through culturing: the case of the genus Halosegnis.</title>
        <authorList>
            <person name="Duran-Viseras A."/>
            <person name="Andrei A.-S."/>
            <person name="Vera-Gargallo B."/>
            <person name="Ghai R."/>
            <person name="Sanchez-Porro C."/>
            <person name="Ventosa A."/>
        </authorList>
    </citation>
    <scope>NUCLEOTIDE SEQUENCE [LARGE SCALE GENOMIC DNA]</scope>
    <source>
        <strain evidence="4 6">F17-44</strain>
        <strain evidence="2 7">F18-79</strain>
        <strain evidence="3 5">F19-13</strain>
    </source>
</reference>
<name>A0A5N5UFU6_9EURY</name>
<dbReference type="OrthoDB" id="253087at2157"/>
<comment type="caution">
    <text evidence="3">The sequence shown here is derived from an EMBL/GenBank/DDBJ whole genome shotgun (WGS) entry which is preliminary data.</text>
</comment>
<dbReference type="AlphaFoldDB" id="A0A5N5UFU6"/>
<dbReference type="Proteomes" id="UP000326302">
    <property type="component" value="Unassembled WGS sequence"/>
</dbReference>
<proteinExistence type="predicted"/>
<sequence length="151" mass="15718">MAGCSGTSESPGGGGNETVAAEDPSAGVTSRQSLRMTVGESVAGSEWTSIAAEYPREHFTLQSAQHEELSLGVDTTGDGTVNESFDESNVSGANNNAYSFNIGLDTGYELQQGDVVVVEYPAVDNPDEAGEYEVDLTLNDEQSATGTLSIQ</sequence>
<accession>A0A5N5UFU6</accession>
<dbReference type="Proteomes" id="UP000326865">
    <property type="component" value="Unassembled WGS sequence"/>
</dbReference>
<evidence type="ECO:0000256" key="1">
    <source>
        <dbReference type="SAM" id="MobiDB-lite"/>
    </source>
</evidence>
<feature type="region of interest" description="Disordered" evidence="1">
    <location>
        <begin position="1"/>
        <end position="42"/>
    </location>
</feature>
<gene>
    <name evidence="2" type="ORF">DM867_10230</name>
    <name evidence="4" type="ORF">DMP03_03510</name>
    <name evidence="3" type="ORF">DP108_09975</name>
</gene>
<keyword evidence="7" id="KW-1185">Reference proteome</keyword>
<accession>A0A5N5U4H5</accession>
<evidence type="ECO:0000313" key="7">
    <source>
        <dbReference type="Proteomes" id="UP000326865"/>
    </source>
</evidence>
<evidence type="ECO:0000313" key="3">
    <source>
        <dbReference type="EMBL" id="KAB7517330.1"/>
    </source>
</evidence>
<evidence type="ECO:0000313" key="5">
    <source>
        <dbReference type="Proteomes" id="UP000326207"/>
    </source>
</evidence>
<evidence type="ECO:0000313" key="4">
    <source>
        <dbReference type="EMBL" id="KAB7518437.1"/>
    </source>
</evidence>
<evidence type="ECO:0000313" key="6">
    <source>
        <dbReference type="Proteomes" id="UP000326302"/>
    </source>
</evidence>
<dbReference type="EMBL" id="QJOW01000001">
    <property type="protein sequence ID" value="KAB7518437.1"/>
    <property type="molecule type" value="Genomic_DNA"/>
</dbReference>
<accession>A0A5N5UI53</accession>
<dbReference type="RefSeq" id="WP_152119326.1">
    <property type="nucleotide sequence ID" value="NZ_QJOW01000001.1"/>
</dbReference>
<dbReference type="EMBL" id="QMDY01000005">
    <property type="protein sequence ID" value="KAB7517330.1"/>
    <property type="molecule type" value="Genomic_DNA"/>
</dbReference>
<dbReference type="EMBL" id="QKKZ01000004">
    <property type="protein sequence ID" value="KAB7513347.1"/>
    <property type="molecule type" value="Genomic_DNA"/>
</dbReference>
<protein>
    <submittedName>
        <fullName evidence="3">Uncharacterized protein</fullName>
    </submittedName>
</protein>